<evidence type="ECO:0000259" key="1">
    <source>
        <dbReference type="Pfam" id="PF07596"/>
    </source>
</evidence>
<dbReference type="RefSeq" id="WP_277862926.1">
    <property type="nucleotide sequence ID" value="NZ_JARRAG010000002.1"/>
</dbReference>
<evidence type="ECO:0000313" key="3">
    <source>
        <dbReference type="Proteomes" id="UP001216907"/>
    </source>
</evidence>
<reference evidence="2 3" key="1">
    <citation type="submission" date="2023-03" db="EMBL/GenBank/DDBJ databases">
        <title>Paludisphaera mucosa sp. nov. a novel planctomycete from northern fen.</title>
        <authorList>
            <person name="Ivanova A."/>
        </authorList>
    </citation>
    <scope>NUCLEOTIDE SEQUENCE [LARGE SCALE GENOMIC DNA]</scope>
    <source>
        <strain evidence="2 3">Pla2</strain>
    </source>
</reference>
<dbReference type="PANTHER" id="PTHR30093">
    <property type="entry name" value="GENERAL SECRETION PATHWAY PROTEIN G"/>
    <property type="match status" value="1"/>
</dbReference>
<dbReference type="Pfam" id="PF07596">
    <property type="entry name" value="SBP_bac_10"/>
    <property type="match status" value="1"/>
</dbReference>
<feature type="domain" description="DUF1559" evidence="1">
    <location>
        <begin position="39"/>
        <end position="298"/>
    </location>
</feature>
<dbReference type="InterPro" id="IPR027558">
    <property type="entry name" value="Pre_pil_HX9DG_C"/>
</dbReference>
<dbReference type="Proteomes" id="UP001216907">
    <property type="component" value="Unassembled WGS sequence"/>
</dbReference>
<dbReference type="SUPFAM" id="SSF54523">
    <property type="entry name" value="Pili subunits"/>
    <property type="match status" value="1"/>
</dbReference>
<dbReference type="Gene3D" id="3.30.700.10">
    <property type="entry name" value="Glycoprotein, Type 4 Pilin"/>
    <property type="match status" value="1"/>
</dbReference>
<organism evidence="2 3">
    <name type="scientific">Paludisphaera mucosa</name>
    <dbReference type="NCBI Taxonomy" id="3030827"/>
    <lineage>
        <taxon>Bacteria</taxon>
        <taxon>Pseudomonadati</taxon>
        <taxon>Planctomycetota</taxon>
        <taxon>Planctomycetia</taxon>
        <taxon>Isosphaerales</taxon>
        <taxon>Isosphaeraceae</taxon>
        <taxon>Paludisphaera</taxon>
    </lineage>
</organism>
<gene>
    <name evidence="2" type="ORF">PZE19_22910</name>
</gene>
<dbReference type="NCBIfam" id="TIGR04294">
    <property type="entry name" value="pre_pil_HX9DG"/>
    <property type="match status" value="1"/>
</dbReference>
<dbReference type="PANTHER" id="PTHR30093:SF2">
    <property type="entry name" value="TYPE II SECRETION SYSTEM PROTEIN H"/>
    <property type="match status" value="1"/>
</dbReference>
<dbReference type="InterPro" id="IPR045584">
    <property type="entry name" value="Pilin-like"/>
</dbReference>
<dbReference type="NCBIfam" id="TIGR02532">
    <property type="entry name" value="IV_pilin_GFxxxE"/>
    <property type="match status" value="1"/>
</dbReference>
<sequence>MPRTDCGRRPGARGFMLIELLVVIAIIAVLIALLLPAVQSAREAARRIQCTNNLKQLSLGMHNYHDQNNMFITAESYSGDSSGQSSVPRKAWGWRVVELPFIEQTAIWNALNQSVCIWNPENTTCYDVSVSAFHCPSDALVSQRLNNGVNNAPLYNGDVFMHFASYAGNAGTWFQETAPPNWTGIQAGASNSNGMIFQFSRVGINSVTDGTSNTFLIGEWAYGKLPAGDQSQWHWWCGYNPGDATLSTSYPLNPEIKCANAVGSNTSYVWDGAAGSFHPGGANFAMADGSVRFIKDSISTSPFSQANCTLTNITGGPAPNPFSFATGTQVGVYQALSTRNGGEVVSSDSY</sequence>
<keyword evidence="3" id="KW-1185">Reference proteome</keyword>
<evidence type="ECO:0000313" key="2">
    <source>
        <dbReference type="EMBL" id="MDG3006632.1"/>
    </source>
</evidence>
<dbReference type="InterPro" id="IPR011453">
    <property type="entry name" value="DUF1559"/>
</dbReference>
<protein>
    <submittedName>
        <fullName evidence="2">DUF1559 domain-containing protein</fullName>
    </submittedName>
</protein>
<dbReference type="InterPro" id="IPR012902">
    <property type="entry name" value="N_methyl_site"/>
</dbReference>
<comment type="caution">
    <text evidence="2">The sequence shown here is derived from an EMBL/GenBank/DDBJ whole genome shotgun (WGS) entry which is preliminary data.</text>
</comment>
<accession>A0ABT6FGG6</accession>
<proteinExistence type="predicted"/>
<name>A0ABT6FGG6_9BACT</name>
<dbReference type="EMBL" id="JARRAG010000002">
    <property type="protein sequence ID" value="MDG3006632.1"/>
    <property type="molecule type" value="Genomic_DNA"/>
</dbReference>